<name>A0A316F1D6_9BURK</name>
<accession>A0A316F1D6</accession>
<dbReference type="AlphaFoldDB" id="A0A316F1D6"/>
<organism evidence="2 3">
    <name type="scientific">Cupriavidus plantarum</name>
    <dbReference type="NCBI Taxonomy" id="942865"/>
    <lineage>
        <taxon>Bacteria</taxon>
        <taxon>Pseudomonadati</taxon>
        <taxon>Pseudomonadota</taxon>
        <taxon>Betaproteobacteria</taxon>
        <taxon>Burkholderiales</taxon>
        <taxon>Burkholderiaceae</taxon>
        <taxon>Cupriavidus</taxon>
    </lineage>
</organism>
<evidence type="ECO:0008006" key="4">
    <source>
        <dbReference type="Google" id="ProtNLM"/>
    </source>
</evidence>
<comment type="caution">
    <text evidence="2">The sequence shown here is derived from an EMBL/GenBank/DDBJ whole genome shotgun (WGS) entry which is preliminary data.</text>
</comment>
<keyword evidence="1" id="KW-1133">Transmembrane helix</keyword>
<sequence length="138" mass="14796">MFRTLTSDGVWAAIVGMGGKVRGIRWASACFDELAFGRNLSSTEMHCVVIKQQLSAGFLVFNSITAFSSNYWLTLAARCFAGVSAGLAWSLLAGYARRMVPVHRQGLVALLTIALVITGTVQTHGFQAGSRHAHSVGH</sequence>
<keyword evidence="3" id="KW-1185">Reference proteome</keyword>
<protein>
    <recommendedName>
        <fullName evidence="4">Major facilitator superfamily (MFS) profile domain-containing protein</fullName>
    </recommendedName>
</protein>
<proteinExistence type="predicted"/>
<dbReference type="EMBL" id="QGGT01000001">
    <property type="protein sequence ID" value="PWK37313.1"/>
    <property type="molecule type" value="Genomic_DNA"/>
</dbReference>
<keyword evidence="1" id="KW-0812">Transmembrane</keyword>
<dbReference type="SUPFAM" id="SSF103473">
    <property type="entry name" value="MFS general substrate transporter"/>
    <property type="match status" value="1"/>
</dbReference>
<gene>
    <name evidence="2" type="ORF">C7419_1011195</name>
</gene>
<dbReference type="RefSeq" id="WP_219933469.1">
    <property type="nucleotide sequence ID" value="NZ_QGGT01000001.1"/>
</dbReference>
<evidence type="ECO:0000256" key="1">
    <source>
        <dbReference type="SAM" id="Phobius"/>
    </source>
</evidence>
<dbReference type="InterPro" id="IPR036259">
    <property type="entry name" value="MFS_trans_sf"/>
</dbReference>
<evidence type="ECO:0000313" key="2">
    <source>
        <dbReference type="EMBL" id="PWK37313.1"/>
    </source>
</evidence>
<reference evidence="2 3" key="1">
    <citation type="submission" date="2018-05" db="EMBL/GenBank/DDBJ databases">
        <title>Genomic Encyclopedia of Type Strains, Phase IV (KMG-V): Genome sequencing to study the core and pangenomes of soil and plant-associated prokaryotes.</title>
        <authorList>
            <person name="Whitman W."/>
        </authorList>
    </citation>
    <scope>NUCLEOTIDE SEQUENCE [LARGE SCALE GENOMIC DNA]</scope>
    <source>
        <strain evidence="2 3">SLV-132</strain>
    </source>
</reference>
<dbReference type="Proteomes" id="UP000245754">
    <property type="component" value="Unassembled WGS sequence"/>
</dbReference>
<feature type="transmembrane region" description="Helical" evidence="1">
    <location>
        <begin position="71"/>
        <end position="95"/>
    </location>
</feature>
<evidence type="ECO:0000313" key="3">
    <source>
        <dbReference type="Proteomes" id="UP000245754"/>
    </source>
</evidence>
<dbReference type="Gene3D" id="1.20.1250.20">
    <property type="entry name" value="MFS general substrate transporter like domains"/>
    <property type="match status" value="1"/>
</dbReference>
<keyword evidence="1" id="KW-0472">Membrane</keyword>
<feature type="transmembrane region" description="Helical" evidence="1">
    <location>
        <begin position="107"/>
        <end position="126"/>
    </location>
</feature>